<dbReference type="PANTHER" id="PTHR46254">
    <property type="entry name" value="PROTEIN GVQW1-RELATED"/>
    <property type="match status" value="1"/>
</dbReference>
<proteinExistence type="predicted"/>
<dbReference type="AlphaFoldDB" id="A0A8I5MXB0"/>
<dbReference type="PRINTS" id="PR02045">
    <property type="entry name" value="F138DOMAIN"/>
</dbReference>
<evidence type="ECO:0000313" key="2">
    <source>
        <dbReference type="Ensembl" id="ENSPANP00000050224.1"/>
    </source>
</evidence>
<feature type="chain" id="PRO_5035208174" description="Secreted protein" evidence="1">
    <location>
        <begin position="20"/>
        <end position="97"/>
    </location>
</feature>
<dbReference type="Ensembl" id="ENSPANT00000068985.1">
    <property type="protein sequence ID" value="ENSPANP00000050224.1"/>
    <property type="gene ID" value="ENSPANG00000048592.1"/>
</dbReference>
<dbReference type="GeneTree" id="ENSGT00940000161627"/>
<name>A0A8I5MXB0_PAPAN</name>
<dbReference type="PANTHER" id="PTHR46254:SF3">
    <property type="entry name" value="SECRETED PROTEIN"/>
    <property type="match status" value="1"/>
</dbReference>
<organism evidence="2 3">
    <name type="scientific">Papio anubis</name>
    <name type="common">Olive baboon</name>
    <dbReference type="NCBI Taxonomy" id="9555"/>
    <lineage>
        <taxon>Eukaryota</taxon>
        <taxon>Metazoa</taxon>
        <taxon>Chordata</taxon>
        <taxon>Craniata</taxon>
        <taxon>Vertebrata</taxon>
        <taxon>Euteleostomi</taxon>
        <taxon>Mammalia</taxon>
        <taxon>Eutheria</taxon>
        <taxon>Euarchontoglires</taxon>
        <taxon>Primates</taxon>
        <taxon>Haplorrhini</taxon>
        <taxon>Catarrhini</taxon>
        <taxon>Cercopithecidae</taxon>
        <taxon>Cercopithecinae</taxon>
        <taxon>Papio</taxon>
    </lineage>
</organism>
<evidence type="ECO:0000313" key="3">
    <source>
        <dbReference type="Proteomes" id="UP000028761"/>
    </source>
</evidence>
<dbReference type="Proteomes" id="UP000028761">
    <property type="component" value="Chromosome X"/>
</dbReference>
<sequence>MHVIFYVLFLRQSLTVAQAGVRWHHLGSLQPLPPGFKQFLCLGLLSSWDHRRVPPHLANFCILVQMGFHYVGRAGLEHLTSSDPPASTFQNAGITGF</sequence>
<reference evidence="2" key="3">
    <citation type="submission" date="2025-09" db="UniProtKB">
        <authorList>
            <consortium name="Ensembl"/>
        </authorList>
    </citation>
    <scope>IDENTIFICATION</scope>
</reference>
<feature type="signal peptide" evidence="1">
    <location>
        <begin position="1"/>
        <end position="19"/>
    </location>
</feature>
<protein>
    <recommendedName>
        <fullName evidence="4">Secreted protein</fullName>
    </recommendedName>
</protein>
<reference evidence="2 3" key="1">
    <citation type="submission" date="2012-03" db="EMBL/GenBank/DDBJ databases">
        <title>Whole Genome Assembly of Papio anubis.</title>
        <authorList>
            <person name="Liu Y.L."/>
            <person name="Abraham K.A."/>
            <person name="Akbar H.A."/>
            <person name="Ali S.A."/>
            <person name="Anosike U.A."/>
            <person name="Aqrawi P.A."/>
            <person name="Arias F.A."/>
            <person name="Attaway T.A."/>
            <person name="Awwad R.A."/>
            <person name="Babu C.B."/>
            <person name="Bandaranaike D.B."/>
            <person name="Battles P.B."/>
            <person name="Bell A.B."/>
            <person name="Beltran B.B."/>
            <person name="Berhane-Mersha D.B."/>
            <person name="Bess C.B."/>
            <person name="Bickham C.B."/>
            <person name="Bolden T.B."/>
            <person name="Carter K.C."/>
            <person name="Chau D.C."/>
            <person name="Chavez A.C."/>
            <person name="Clerc-Blankenburg K.C."/>
            <person name="Coyle M.C."/>
            <person name="Dao M.D."/>
            <person name="Davila M.L.D."/>
            <person name="Davy-Carroll L.D."/>
            <person name="Denson S.D."/>
            <person name="Dinh H.D."/>
            <person name="Fernandez S.F."/>
            <person name="Fernando P.F."/>
            <person name="Forbes L.F."/>
            <person name="Francis C.F."/>
            <person name="Francisco L.F."/>
            <person name="Fu Q.F."/>
            <person name="Garcia-Iii R.G."/>
            <person name="Garrett T.G."/>
            <person name="Gross S.G."/>
            <person name="Gubbala S.G."/>
            <person name="Hirani K.H."/>
            <person name="Hogues M.H."/>
            <person name="Hollins B.H."/>
            <person name="Jackson L.J."/>
            <person name="Javaid M.J."/>
            <person name="Jhangiani S.J."/>
            <person name="Johnson A.J."/>
            <person name="Johnson B.J."/>
            <person name="Jones J.J."/>
            <person name="Joshi V.J."/>
            <person name="Kalu J.K."/>
            <person name="Khan N.K."/>
            <person name="Korchina V.K."/>
            <person name="Kovar C.K."/>
            <person name="Lago L.L."/>
            <person name="Lara F.L."/>
            <person name="Le T.-K.L."/>
            <person name="Lee S.L."/>
            <person name="Legall-Iii F.L."/>
            <person name="Lemon S.L."/>
            <person name="Liu J.L."/>
            <person name="Liu Y.-S.L."/>
            <person name="Liyanage D.L."/>
            <person name="Lopez J.L."/>
            <person name="Lorensuhewa L.L."/>
            <person name="Mata R.M."/>
            <person name="Mathew T.M."/>
            <person name="Mercado C.M."/>
            <person name="Mercado I.M."/>
            <person name="Morales K.M."/>
            <person name="Morgan M.M."/>
            <person name="Munidasa M.M."/>
            <person name="Ngo D.N."/>
            <person name="Nguyen L.N."/>
            <person name="Nguyen T.N."/>
            <person name="Nguyen N.N."/>
            <person name="Obregon M.O."/>
            <person name="Okwuonu G.O."/>
            <person name="Ongeri F.O."/>
            <person name="Onwere C.O."/>
            <person name="Osifeso I.O."/>
            <person name="Parra A.P."/>
            <person name="Patil S.P."/>
            <person name="Perez A.P."/>
            <person name="Perez Y.P."/>
            <person name="Pham C.P."/>
            <person name="Pu L.-L.P."/>
            <person name="Puazo M.P."/>
            <person name="Quiroz J.Q."/>
            <person name="Rouhana J.R."/>
            <person name="Ruiz M.R."/>
            <person name="Ruiz S.-J.R."/>
            <person name="Saada N.S."/>
            <person name="Santibanez J.S."/>
            <person name="Scheel M.S."/>
            <person name="Schneider B.S."/>
            <person name="Simmons D.S."/>
            <person name="Sisson I.S."/>
            <person name="Tang L.-Y.T."/>
            <person name="Thornton R.T."/>
            <person name="Tisius J.T."/>
            <person name="Toledanes G.T."/>
            <person name="Trejos Z.T."/>
            <person name="Usmani K.U."/>
            <person name="Varghese R.V."/>
            <person name="Vattathil S.V."/>
            <person name="Vee V.V."/>
            <person name="Walker D.W."/>
            <person name="Weissenberger G.W."/>
            <person name="White C.W."/>
            <person name="Williams A.W."/>
            <person name="Woodworth J.W."/>
            <person name="Wright R.W."/>
            <person name="Zhu Y.Z."/>
            <person name="Han Y.H."/>
            <person name="Newsham I.N."/>
            <person name="Nazareth L.N."/>
            <person name="Worley K.W."/>
            <person name="Muzny D.M."/>
            <person name="Rogers J.R."/>
            <person name="Gibbs R.G."/>
        </authorList>
    </citation>
    <scope>NUCLEOTIDE SEQUENCE [LARGE SCALE GENOMIC DNA]</scope>
</reference>
<evidence type="ECO:0000256" key="1">
    <source>
        <dbReference type="SAM" id="SignalP"/>
    </source>
</evidence>
<reference evidence="2" key="2">
    <citation type="submission" date="2025-08" db="UniProtKB">
        <authorList>
            <consortium name="Ensembl"/>
        </authorList>
    </citation>
    <scope>IDENTIFICATION</scope>
</reference>
<evidence type="ECO:0008006" key="4">
    <source>
        <dbReference type="Google" id="ProtNLM"/>
    </source>
</evidence>
<accession>A0A8I5MXB0</accession>
<keyword evidence="3" id="KW-1185">Reference proteome</keyword>
<keyword evidence="1" id="KW-0732">Signal</keyword>